<dbReference type="OrthoDB" id="3068835at2759"/>
<evidence type="ECO:0000313" key="2">
    <source>
        <dbReference type="EMBL" id="KAA8915440.1"/>
    </source>
</evidence>
<keyword evidence="3" id="KW-1185">Reference proteome</keyword>
<reference evidence="2" key="1">
    <citation type="journal article" date="2019" name="G3 (Bethesda)">
        <title>Genome Assemblies of Two Rare Opportunistic Yeast Pathogens: Diutina rugosa (syn. Candida rugosa) and Trichomonascus ciferrii (syn. Candida ciferrii).</title>
        <authorList>
            <person name="Mixao V."/>
            <person name="Saus E."/>
            <person name="Hansen A.P."/>
            <person name="Lass-Florl C."/>
            <person name="Gabaldon T."/>
        </authorList>
    </citation>
    <scope>NUCLEOTIDE SEQUENCE</scope>
    <source>
        <strain evidence="2">CBS 4856</strain>
    </source>
</reference>
<evidence type="ECO:0000313" key="3">
    <source>
        <dbReference type="Proteomes" id="UP000761534"/>
    </source>
</evidence>
<gene>
    <name evidence="2" type="ORF">TRICI_002430</name>
</gene>
<organism evidence="2 3">
    <name type="scientific">Trichomonascus ciferrii</name>
    <dbReference type="NCBI Taxonomy" id="44093"/>
    <lineage>
        <taxon>Eukaryota</taxon>
        <taxon>Fungi</taxon>
        <taxon>Dikarya</taxon>
        <taxon>Ascomycota</taxon>
        <taxon>Saccharomycotina</taxon>
        <taxon>Dipodascomycetes</taxon>
        <taxon>Dipodascales</taxon>
        <taxon>Trichomonascaceae</taxon>
        <taxon>Trichomonascus</taxon>
        <taxon>Trichomonascus ciferrii complex</taxon>
    </lineage>
</organism>
<dbReference type="InterPro" id="IPR053221">
    <property type="entry name" value="Burnettramic_acid_biosynth"/>
</dbReference>
<proteinExistence type="predicted"/>
<dbReference type="Proteomes" id="UP000761534">
    <property type="component" value="Unassembled WGS sequence"/>
</dbReference>
<dbReference type="EMBL" id="SWFS01000164">
    <property type="protein sequence ID" value="KAA8915440.1"/>
    <property type="molecule type" value="Genomic_DNA"/>
</dbReference>
<comment type="caution">
    <text evidence="2">The sequence shown here is derived from an EMBL/GenBank/DDBJ whole genome shotgun (WGS) entry which is preliminary data.</text>
</comment>
<evidence type="ECO:0000256" key="1">
    <source>
        <dbReference type="SAM" id="MobiDB-lite"/>
    </source>
</evidence>
<protein>
    <submittedName>
        <fullName evidence="2">Uncharacterized protein</fullName>
    </submittedName>
</protein>
<name>A0A642V5Z3_9ASCO</name>
<dbReference type="PANTHER" id="PTHR38887:SF1">
    <property type="entry name" value="RAS MODIFICATION PROTEIN ERF4"/>
    <property type="match status" value="1"/>
</dbReference>
<accession>A0A642V5Z3</accession>
<dbReference type="VEuPathDB" id="FungiDB:TRICI_002430"/>
<dbReference type="PANTHER" id="PTHR38887">
    <property type="entry name" value="CHROMOSOME 21, WHOLE GENOME SHOTGUN SEQUENCE"/>
    <property type="match status" value="1"/>
</dbReference>
<sequence length="340" mass="38286">MEKNRLDDPFETPSEGSNSSIEEEWETVEDRNIVSQALVFCDGDSPPLPGTTPRLKYPVVIPQITRSMDPLFMRAHAPALEAKNISRDQFVNFLDGLNMAASPNVYLEALNIAGSIVSWIPTGTTVIAGTAVSLAATGSGLALSIVRVKRFLRKANECFFAPRDLHAQIVSAKQLADYLGIDSPLDIVPALKPDHIKLSVQERRLLGIQNHISALDFELPPTLPQEKLVNKFSSKRIQWAVHRREKRLLKSRARVVRASPWYKPGTDMVVPMPDEKSQKSDQKLEQKLTQDPTYVKLLRRFPHRECKDKERLQGAKIKWLVITNADQSFPKPPKRLSIRS</sequence>
<dbReference type="AlphaFoldDB" id="A0A642V5Z3"/>
<feature type="region of interest" description="Disordered" evidence="1">
    <location>
        <begin position="1"/>
        <end position="24"/>
    </location>
</feature>